<proteinExistence type="predicted"/>
<reference evidence="2" key="1">
    <citation type="journal article" date="2019" name="Int. J. Syst. Evol. Microbiol.">
        <title>The Global Catalogue of Microorganisms (GCM) 10K type strain sequencing project: providing services to taxonomists for standard genome sequencing and annotation.</title>
        <authorList>
            <consortium name="The Broad Institute Genomics Platform"/>
            <consortium name="The Broad Institute Genome Sequencing Center for Infectious Disease"/>
            <person name="Wu L."/>
            <person name="Ma J."/>
        </authorList>
    </citation>
    <scope>NUCLEOTIDE SEQUENCE [LARGE SCALE GENOMIC DNA]</scope>
    <source>
        <strain evidence="2">DFY28</strain>
    </source>
</reference>
<gene>
    <name evidence="1" type="ORF">ACFSC0_17050</name>
</gene>
<evidence type="ECO:0000313" key="2">
    <source>
        <dbReference type="Proteomes" id="UP001597237"/>
    </source>
</evidence>
<comment type="caution">
    <text evidence="1">The sequence shown here is derived from an EMBL/GenBank/DDBJ whole genome shotgun (WGS) entry which is preliminary data.</text>
</comment>
<keyword evidence="2" id="KW-1185">Reference proteome</keyword>
<sequence>MVSLTFLILQLNALIDAGAKATVGEAHAHIVQGDLLPWLKTAFPEIDLSPYGSGAPWADDASEIISELQSLHGGYAGDERRKWGVENNGLSVLLAWVNELVQQRKFHD</sequence>
<accession>A0ABW4N589</accession>
<evidence type="ECO:0000313" key="1">
    <source>
        <dbReference type="EMBL" id="MFD1785111.1"/>
    </source>
</evidence>
<protein>
    <submittedName>
        <fullName evidence="1">Uncharacterized protein</fullName>
    </submittedName>
</protein>
<dbReference type="Proteomes" id="UP001597237">
    <property type="component" value="Unassembled WGS sequence"/>
</dbReference>
<dbReference type="EMBL" id="JBHUEY010000006">
    <property type="protein sequence ID" value="MFD1785111.1"/>
    <property type="molecule type" value="Genomic_DNA"/>
</dbReference>
<name>A0ABW4N589_9CAUL</name>
<dbReference type="RefSeq" id="WP_377282065.1">
    <property type="nucleotide sequence ID" value="NZ_JBHRSI010000005.1"/>
</dbReference>
<organism evidence="1 2">
    <name type="scientific">Phenylobacterium terrae</name>
    <dbReference type="NCBI Taxonomy" id="2665495"/>
    <lineage>
        <taxon>Bacteria</taxon>
        <taxon>Pseudomonadati</taxon>
        <taxon>Pseudomonadota</taxon>
        <taxon>Alphaproteobacteria</taxon>
        <taxon>Caulobacterales</taxon>
        <taxon>Caulobacteraceae</taxon>
        <taxon>Phenylobacterium</taxon>
    </lineage>
</organism>